<name>A0ABT7SHE8_9CELL</name>
<dbReference type="RefSeq" id="WP_289455481.1">
    <property type="nucleotide sequence ID" value="NZ_JAUCGQ010000001.1"/>
</dbReference>
<keyword evidence="5 7" id="KW-0472">Membrane</keyword>
<accession>A0ABT7SHE8</accession>
<dbReference type="Proteomes" id="UP001529338">
    <property type="component" value="Unassembled WGS sequence"/>
</dbReference>
<gene>
    <name evidence="9" type="ORF">QRT04_11855</name>
</gene>
<comment type="subcellular location">
    <subcellularLocation>
        <location evidence="1">Membrane</location>
        <topology evidence="1">Multi-pass membrane protein</topology>
    </subcellularLocation>
</comment>
<dbReference type="InterPro" id="IPR007829">
    <property type="entry name" value="TM2"/>
</dbReference>
<feature type="domain" description="TM2" evidence="8">
    <location>
        <begin position="16"/>
        <end position="64"/>
    </location>
</feature>
<evidence type="ECO:0000256" key="1">
    <source>
        <dbReference type="ARBA" id="ARBA00004141"/>
    </source>
</evidence>
<evidence type="ECO:0000256" key="2">
    <source>
        <dbReference type="ARBA" id="ARBA00022692"/>
    </source>
</evidence>
<keyword evidence="2 7" id="KW-0812">Transmembrane</keyword>
<organism evidence="9 10">
    <name type="scientific">Cellulomonas alba</name>
    <dbReference type="NCBI Taxonomy" id="3053467"/>
    <lineage>
        <taxon>Bacteria</taxon>
        <taxon>Bacillati</taxon>
        <taxon>Actinomycetota</taxon>
        <taxon>Actinomycetes</taxon>
        <taxon>Micrococcales</taxon>
        <taxon>Cellulomonadaceae</taxon>
        <taxon>Cellulomonas</taxon>
    </lineage>
</organism>
<sequence length="82" mass="8858">MSETYAPAPVATQASPKNLLVATLLAFFLGTLGAHRFYTGKIGTAILMIVTLGAFGIWTLVDFILLVCGVFKDKEGLPLKWQ</sequence>
<dbReference type="InterPro" id="IPR050932">
    <property type="entry name" value="TM2D1-3-like"/>
</dbReference>
<dbReference type="PANTHER" id="PTHR21016:SF7">
    <property type="entry name" value="TM2 DOMAIN-CONTAINING PROTEIN 3"/>
    <property type="match status" value="1"/>
</dbReference>
<evidence type="ECO:0000313" key="10">
    <source>
        <dbReference type="Proteomes" id="UP001529338"/>
    </source>
</evidence>
<keyword evidence="4 7" id="KW-1133">Transmembrane helix</keyword>
<evidence type="ECO:0000259" key="8">
    <source>
        <dbReference type="Pfam" id="PF05154"/>
    </source>
</evidence>
<keyword evidence="3" id="KW-0732">Signal</keyword>
<comment type="caution">
    <text evidence="9">The sequence shown here is derived from an EMBL/GenBank/DDBJ whole genome shotgun (WGS) entry which is preliminary data.</text>
</comment>
<protein>
    <submittedName>
        <fullName evidence="9">TM2 domain-containing protein</fullName>
    </submittedName>
</protein>
<feature type="transmembrane region" description="Helical" evidence="7">
    <location>
        <begin position="20"/>
        <end position="38"/>
    </location>
</feature>
<evidence type="ECO:0000256" key="3">
    <source>
        <dbReference type="ARBA" id="ARBA00022729"/>
    </source>
</evidence>
<evidence type="ECO:0000256" key="7">
    <source>
        <dbReference type="SAM" id="Phobius"/>
    </source>
</evidence>
<dbReference type="PANTHER" id="PTHR21016">
    <property type="entry name" value="BETA-AMYLOID BINDING PROTEIN-RELATED"/>
    <property type="match status" value="1"/>
</dbReference>
<evidence type="ECO:0000256" key="4">
    <source>
        <dbReference type="ARBA" id="ARBA00022989"/>
    </source>
</evidence>
<evidence type="ECO:0000256" key="6">
    <source>
        <dbReference type="ARBA" id="ARBA00023180"/>
    </source>
</evidence>
<evidence type="ECO:0000313" key="9">
    <source>
        <dbReference type="EMBL" id="MDM7855623.1"/>
    </source>
</evidence>
<evidence type="ECO:0000256" key="5">
    <source>
        <dbReference type="ARBA" id="ARBA00023136"/>
    </source>
</evidence>
<proteinExistence type="predicted"/>
<dbReference type="EMBL" id="JAUCGQ010000001">
    <property type="protein sequence ID" value="MDM7855623.1"/>
    <property type="molecule type" value="Genomic_DNA"/>
</dbReference>
<feature type="transmembrane region" description="Helical" evidence="7">
    <location>
        <begin position="45"/>
        <end position="72"/>
    </location>
</feature>
<dbReference type="Pfam" id="PF05154">
    <property type="entry name" value="TM2"/>
    <property type="match status" value="1"/>
</dbReference>
<keyword evidence="10" id="KW-1185">Reference proteome</keyword>
<reference evidence="9 10" key="1">
    <citation type="submission" date="2023-06" db="EMBL/GenBank/DDBJ databases">
        <title>Cellulomonas sp. MW4 Whole genome sequence.</title>
        <authorList>
            <person name="Park S."/>
        </authorList>
    </citation>
    <scope>NUCLEOTIDE SEQUENCE [LARGE SCALE GENOMIC DNA]</scope>
    <source>
        <strain evidence="9 10">MW4</strain>
    </source>
</reference>
<keyword evidence="6" id="KW-0325">Glycoprotein</keyword>